<proteinExistence type="predicted"/>
<protein>
    <submittedName>
        <fullName evidence="1">Uncharacterized protein</fullName>
    </submittedName>
</protein>
<evidence type="ECO:0000313" key="2">
    <source>
        <dbReference type="Proteomes" id="UP001055811"/>
    </source>
</evidence>
<dbReference type="Proteomes" id="UP001055811">
    <property type="component" value="Linkage Group LG02"/>
</dbReference>
<name>A0ACB9G4B2_CICIN</name>
<dbReference type="EMBL" id="CM042010">
    <property type="protein sequence ID" value="KAI3778262.1"/>
    <property type="molecule type" value="Genomic_DNA"/>
</dbReference>
<gene>
    <name evidence="1" type="ORF">L2E82_07434</name>
</gene>
<sequence length="174" mass="19292">MLILSLLCILSSIFVSDSSICDLGDVPCQSLPFHPRHIPPPPSPPSLLRFASRVENDPIGTAGNNMNIAGNVLHLDLESPPEERTDLASRVENDPIFPTIGNRCCCSRDPRIVDVTNLRNAEWIKIPETRGGRLSKGVTPLAETPSHEIQKSSTTGDLHLWLFFFYTKRHRLAS</sequence>
<accession>A0ACB9G4B2</accession>
<comment type="caution">
    <text evidence="1">The sequence shown here is derived from an EMBL/GenBank/DDBJ whole genome shotgun (WGS) entry which is preliminary data.</text>
</comment>
<keyword evidence="2" id="KW-1185">Reference proteome</keyword>
<organism evidence="1 2">
    <name type="scientific">Cichorium intybus</name>
    <name type="common">Chicory</name>
    <dbReference type="NCBI Taxonomy" id="13427"/>
    <lineage>
        <taxon>Eukaryota</taxon>
        <taxon>Viridiplantae</taxon>
        <taxon>Streptophyta</taxon>
        <taxon>Embryophyta</taxon>
        <taxon>Tracheophyta</taxon>
        <taxon>Spermatophyta</taxon>
        <taxon>Magnoliopsida</taxon>
        <taxon>eudicotyledons</taxon>
        <taxon>Gunneridae</taxon>
        <taxon>Pentapetalae</taxon>
        <taxon>asterids</taxon>
        <taxon>campanulids</taxon>
        <taxon>Asterales</taxon>
        <taxon>Asteraceae</taxon>
        <taxon>Cichorioideae</taxon>
        <taxon>Cichorieae</taxon>
        <taxon>Cichoriinae</taxon>
        <taxon>Cichorium</taxon>
    </lineage>
</organism>
<evidence type="ECO:0000313" key="1">
    <source>
        <dbReference type="EMBL" id="KAI3778262.1"/>
    </source>
</evidence>
<reference evidence="2" key="1">
    <citation type="journal article" date="2022" name="Mol. Ecol. Resour.">
        <title>The genomes of chicory, endive, great burdock and yacon provide insights into Asteraceae palaeo-polyploidization history and plant inulin production.</title>
        <authorList>
            <person name="Fan W."/>
            <person name="Wang S."/>
            <person name="Wang H."/>
            <person name="Wang A."/>
            <person name="Jiang F."/>
            <person name="Liu H."/>
            <person name="Zhao H."/>
            <person name="Xu D."/>
            <person name="Zhang Y."/>
        </authorList>
    </citation>
    <scope>NUCLEOTIDE SEQUENCE [LARGE SCALE GENOMIC DNA]</scope>
    <source>
        <strain evidence="2">cv. Punajuju</strain>
    </source>
</reference>
<reference evidence="1 2" key="2">
    <citation type="journal article" date="2022" name="Mol. Ecol. Resour.">
        <title>The genomes of chicory, endive, great burdock and yacon provide insights into Asteraceae paleo-polyploidization history and plant inulin production.</title>
        <authorList>
            <person name="Fan W."/>
            <person name="Wang S."/>
            <person name="Wang H."/>
            <person name="Wang A."/>
            <person name="Jiang F."/>
            <person name="Liu H."/>
            <person name="Zhao H."/>
            <person name="Xu D."/>
            <person name="Zhang Y."/>
        </authorList>
    </citation>
    <scope>NUCLEOTIDE SEQUENCE [LARGE SCALE GENOMIC DNA]</scope>
    <source>
        <strain evidence="2">cv. Punajuju</strain>
        <tissue evidence="1">Leaves</tissue>
    </source>
</reference>